<dbReference type="AlphaFoldDB" id="U5VVC2"/>
<accession>U5VVC2</accession>
<feature type="active site" description="Proton acceptor" evidence="4">
    <location>
        <position position="351"/>
    </location>
</feature>
<gene>
    <name evidence="7" type="ORF">AFR_12355</name>
</gene>
<feature type="active site" description="Proton donor" evidence="4">
    <location>
        <position position="300"/>
    </location>
</feature>
<dbReference type="PIRSF" id="PIRSF001112">
    <property type="entry name" value="Epoxide_hydrolase"/>
    <property type="match status" value="1"/>
</dbReference>
<dbReference type="InterPro" id="IPR016292">
    <property type="entry name" value="Epoxide_hydrolase"/>
</dbReference>
<dbReference type="PATRIC" id="fig|1246995.3.peg.2508"/>
<sequence length="373" mass="42369">MIRPRPFAVSDDALDDLRERLRRTRWPEPEPVQDWSQGVPSRRLRALCAYWRDSYDWRACEARLNALDPSTTHIDGLDIHFLHLRSPEPDATPLVMTHGWPGSVIEFLKVAPLLADPRAHGGAAEDAFHVVLPSLPGFGLSGKPAETGWGPERIARAWVELMQRLGYHQFVAQGGDWGHAVTTALGGIGEPAVRAIHSNMFPTYGAEEATSPPERRALQRQRDFEDNESGYKHEQIQSPQTIGYALTDSPVGQAAWIYEKYQQWTDHGGDPEALLSRDEMLDNISLYWLTGTAASSARIYWESFRGYRDPKVDVPVGVSIFPRDIYLGSRRWAEAKYPRLVHYQEMPRGGHFAAWEQPELLAEEIRLTFRHLR</sequence>
<keyword evidence="8" id="KW-1185">Reference proteome</keyword>
<dbReference type="KEGG" id="afs:AFR_12355"/>
<dbReference type="SUPFAM" id="SSF53474">
    <property type="entry name" value="alpha/beta-Hydrolases"/>
    <property type="match status" value="1"/>
</dbReference>
<evidence type="ECO:0000313" key="7">
    <source>
        <dbReference type="EMBL" id="AGZ40757.1"/>
    </source>
</evidence>
<feature type="region of interest" description="Disordered" evidence="5">
    <location>
        <begin position="205"/>
        <end position="236"/>
    </location>
</feature>
<dbReference type="MEROPS" id="S33.971"/>
<evidence type="ECO:0000256" key="2">
    <source>
        <dbReference type="ARBA" id="ARBA00022797"/>
    </source>
</evidence>
<reference evidence="7 8" key="1">
    <citation type="journal article" date="2014" name="J. Biotechnol.">
        <title>Complete genome sequence of the actinobacterium Actinoplanes friuliensis HAG 010964, producer of the lipopeptide antibiotic friulimycin.</title>
        <authorList>
            <person name="Ruckert C."/>
            <person name="Szczepanowski R."/>
            <person name="Albersmeier A."/>
            <person name="Goesmann A."/>
            <person name="Fischer N."/>
            <person name="Steinkamper A."/>
            <person name="Puhler A."/>
            <person name="Biener R."/>
            <person name="Schwartz D."/>
            <person name="Kalinowski J."/>
        </authorList>
    </citation>
    <scope>NUCLEOTIDE SEQUENCE [LARGE SCALE GENOMIC DNA]</scope>
    <source>
        <strain evidence="7 8">DSM 7358</strain>
    </source>
</reference>
<dbReference type="InterPro" id="IPR000639">
    <property type="entry name" value="Epox_hydrolase-like"/>
</dbReference>
<feature type="domain" description="Epoxide hydrolase N-terminal" evidence="6">
    <location>
        <begin position="3"/>
        <end position="107"/>
    </location>
</feature>
<dbReference type="PANTHER" id="PTHR21661:SF35">
    <property type="entry name" value="EPOXIDE HYDROLASE"/>
    <property type="match status" value="1"/>
</dbReference>
<dbReference type="EMBL" id="CP006272">
    <property type="protein sequence ID" value="AGZ40757.1"/>
    <property type="molecule type" value="Genomic_DNA"/>
</dbReference>
<protein>
    <submittedName>
        <fullName evidence="7">Epoxide hydrolase 1</fullName>
    </submittedName>
</protein>
<evidence type="ECO:0000256" key="3">
    <source>
        <dbReference type="ARBA" id="ARBA00022801"/>
    </source>
</evidence>
<dbReference type="PANTHER" id="PTHR21661">
    <property type="entry name" value="EPOXIDE HYDROLASE 1-RELATED"/>
    <property type="match status" value="1"/>
</dbReference>
<comment type="similarity">
    <text evidence="1">Belongs to the peptidase S33 family.</text>
</comment>
<evidence type="ECO:0000259" key="6">
    <source>
        <dbReference type="Pfam" id="PF06441"/>
    </source>
</evidence>
<evidence type="ECO:0000256" key="1">
    <source>
        <dbReference type="ARBA" id="ARBA00010088"/>
    </source>
</evidence>
<keyword evidence="3 7" id="KW-0378">Hydrolase</keyword>
<feature type="active site" description="Nucleophile" evidence="4">
    <location>
        <position position="176"/>
    </location>
</feature>
<dbReference type="PRINTS" id="PR00412">
    <property type="entry name" value="EPOXHYDRLASE"/>
</dbReference>
<proteinExistence type="inferred from homology"/>
<evidence type="ECO:0000313" key="8">
    <source>
        <dbReference type="Proteomes" id="UP000017746"/>
    </source>
</evidence>
<dbReference type="eggNOG" id="COG0596">
    <property type="taxonomic scope" value="Bacteria"/>
</dbReference>
<evidence type="ECO:0000256" key="5">
    <source>
        <dbReference type="SAM" id="MobiDB-lite"/>
    </source>
</evidence>
<dbReference type="Proteomes" id="UP000017746">
    <property type="component" value="Chromosome"/>
</dbReference>
<feature type="compositionally biased region" description="Basic and acidic residues" evidence="5">
    <location>
        <begin position="213"/>
        <end position="235"/>
    </location>
</feature>
<dbReference type="Gene3D" id="3.40.50.1820">
    <property type="entry name" value="alpha/beta hydrolase"/>
    <property type="match status" value="1"/>
</dbReference>
<evidence type="ECO:0000256" key="4">
    <source>
        <dbReference type="PIRSR" id="PIRSR001112-1"/>
    </source>
</evidence>
<dbReference type="GO" id="GO:0004301">
    <property type="term" value="F:epoxide hydrolase activity"/>
    <property type="evidence" value="ECO:0007669"/>
    <property type="project" value="TreeGrafter"/>
</dbReference>
<dbReference type="HOGENOM" id="CLU_019414_0_1_11"/>
<name>U5VVC2_9ACTN</name>
<dbReference type="SMR" id="U5VVC2"/>
<dbReference type="Pfam" id="PF06441">
    <property type="entry name" value="EHN"/>
    <property type="match status" value="1"/>
</dbReference>
<organism evidence="7 8">
    <name type="scientific">Actinoplanes friuliensis DSM 7358</name>
    <dbReference type="NCBI Taxonomy" id="1246995"/>
    <lineage>
        <taxon>Bacteria</taxon>
        <taxon>Bacillati</taxon>
        <taxon>Actinomycetota</taxon>
        <taxon>Actinomycetes</taxon>
        <taxon>Micromonosporales</taxon>
        <taxon>Micromonosporaceae</taxon>
        <taxon>Actinoplanes</taxon>
    </lineage>
</organism>
<dbReference type="InterPro" id="IPR010497">
    <property type="entry name" value="Epoxide_hydro_N"/>
</dbReference>
<keyword evidence="2" id="KW-0058">Aromatic hydrocarbons catabolism</keyword>
<dbReference type="InterPro" id="IPR029058">
    <property type="entry name" value="AB_hydrolase_fold"/>
</dbReference>
<dbReference type="GO" id="GO:0097176">
    <property type="term" value="P:epoxide metabolic process"/>
    <property type="evidence" value="ECO:0007669"/>
    <property type="project" value="TreeGrafter"/>
</dbReference>
<dbReference type="STRING" id="1246995.AFR_12355"/>